<dbReference type="Pfam" id="PF00575">
    <property type="entry name" value="S1"/>
    <property type="match status" value="1"/>
</dbReference>
<dbReference type="GO" id="GO:0006412">
    <property type="term" value="P:translation"/>
    <property type="evidence" value="ECO:0007669"/>
    <property type="project" value="TreeGrafter"/>
</dbReference>
<evidence type="ECO:0000256" key="1">
    <source>
        <dbReference type="SAM" id="Coils"/>
    </source>
</evidence>
<feature type="compositionally biased region" description="Basic and acidic residues" evidence="2">
    <location>
        <begin position="320"/>
        <end position="333"/>
    </location>
</feature>
<feature type="region of interest" description="Disordered" evidence="2">
    <location>
        <begin position="471"/>
        <end position="542"/>
    </location>
</feature>
<keyword evidence="7" id="KW-1185">Reference proteome</keyword>
<evidence type="ECO:0000256" key="2">
    <source>
        <dbReference type="SAM" id="MobiDB-lite"/>
    </source>
</evidence>
<feature type="domain" description="WWE" evidence="5">
    <location>
        <begin position="1131"/>
        <end position="1206"/>
    </location>
</feature>
<dbReference type="CDD" id="cd00164">
    <property type="entry name" value="S1_like"/>
    <property type="match status" value="1"/>
</dbReference>
<dbReference type="Proteomes" id="UP000195521">
    <property type="component" value="Unassembled WGS sequence"/>
</dbReference>
<dbReference type="GO" id="GO:0003729">
    <property type="term" value="F:mRNA binding"/>
    <property type="evidence" value="ECO:0007669"/>
    <property type="project" value="TreeGrafter"/>
</dbReference>
<feature type="compositionally biased region" description="Polar residues" evidence="2">
    <location>
        <begin position="1036"/>
        <end position="1051"/>
    </location>
</feature>
<feature type="chain" id="PRO_5012214641" description="RNA-binding protein" evidence="3">
    <location>
        <begin position="20"/>
        <end position="1209"/>
    </location>
</feature>
<feature type="region of interest" description="Disordered" evidence="2">
    <location>
        <begin position="956"/>
        <end position="986"/>
    </location>
</feature>
<dbReference type="GO" id="GO:0003735">
    <property type="term" value="F:structural constituent of ribosome"/>
    <property type="evidence" value="ECO:0007669"/>
    <property type="project" value="TreeGrafter"/>
</dbReference>
<dbReference type="InterPro" id="IPR004170">
    <property type="entry name" value="WWE_dom"/>
</dbReference>
<dbReference type="SUPFAM" id="SSF117839">
    <property type="entry name" value="WWE domain"/>
    <property type="match status" value="1"/>
</dbReference>
<dbReference type="GeneID" id="39750224"/>
<feature type="compositionally biased region" description="Acidic residues" evidence="2">
    <location>
        <begin position="1067"/>
        <end position="1077"/>
    </location>
</feature>
<feature type="region of interest" description="Disordered" evidence="2">
    <location>
        <begin position="320"/>
        <end position="351"/>
    </location>
</feature>
<sequence length="1209" mass="142457">MIFTKICFLLAFLEFIVYAFVKHTLTFDNYIYHKTGRFRKKKKKINYRLRKSKDEDTESYIPYIYKDIASSLKDLADEEHSYKQLLNTYFPETIEREIKKKKEKELRKRNEKNNFKSSEEKENKKDIDKIMEEKLAENNITNFEHISKINDHKKKNKILDIAYDTIEDSLKDIYFNMKSSVDYKEDDKTNFLEIAKREKDMLYEELINRPAPINNNTTLDLFGVFYDDKDYADEKKLLAVMNKMLNLEPFKSNKGNVLQTVDTLLKKNKLPIHIRNFLLKYRRVAEKFTDIKEEITPEGIIPKSVKELSGVNDDTHAEHIERGSLEGHGKDAPNDINIGKTKKDQSVDHDQNVKKEELNETEQGIKSEDFFRDVNKVIMTLHNNLNKEKLIRKDQHFVDELYEAYKKHLRCMHIKRNKLEPQKNNYDFLAFVHEHFEEYFFFKYGNFDYNFNERVQSINSKMKSDKSFIGSEQASDIDGSGHGKKGLDKKKKGKVSSGNFHCASEFAPNPTSDQTFEPTYDSTSNPTYDSTSNPTYDSTPNPIDDSTCAPKFEIIPSTYNNELQGINWRSKRNPNKECGILKGIKEHKNMRKHVLVDIIQNYEKRMYDIYKPNDAITNMYGFNNYIDNEQYDKEINISFNKYSILNYDSKEELNKKEKLYVGKLIFGKIFKIEKTFAYVDINYAFYAELHEDQMPYNIKKIKNVFQVNDKLIFEIYKMYPNKILLTLKNIQKVNDLNRILHFKTQDIPFEVQVITVLKNGISVSYNDIYTFIHISSISSKYKTKIDDNEKIDESLVKKKIKVICTDINKLNFSNLIYEQNEQLKKMNIYDIINVEIIHISKYGLMVKCDDIVGLIHISEISKKKIDDLNGIFKIGDQLKGILINIDYDNKRFSLSTKILEINGKNFIDHRTYIYDNMQFIANDIKKRNTSLRINDSNIKNQLLSLIDIYKTEENDTKNDKKANTSNLLNPENPTGAEQTMKTENSEVTKMPRKEFLVEDAIQGDTNLKEIQLVDVVHEQNNNVNKSDTGDKHNTNKTETNPKNQTGTTDLCTKNDHLEHSARKKGETEEDSINMDNDESNKEKKELTIDVHNQLIPYLMMKQDEITKAEKSAIEQSREIVWNLDDDEFLHSNSPTNNTQFFEYQWSYLKDKKWVNFSYYVNRIMNYYFNINDDYFTYKEKNMVYEIDFVKNIRIDLSTGLYNKIRKITK</sequence>
<dbReference type="RefSeq" id="XP_028546068.1">
    <property type="nucleotide sequence ID" value="XM_028690267.1"/>
</dbReference>
<dbReference type="OMA" id="DQMPYNI"/>
<organism evidence="6 7">
    <name type="scientific">Plasmodium gonderi</name>
    <dbReference type="NCBI Taxonomy" id="77519"/>
    <lineage>
        <taxon>Eukaryota</taxon>
        <taxon>Sar</taxon>
        <taxon>Alveolata</taxon>
        <taxon>Apicomplexa</taxon>
        <taxon>Aconoidasida</taxon>
        <taxon>Haemosporida</taxon>
        <taxon>Plasmodiidae</taxon>
        <taxon>Plasmodium</taxon>
        <taxon>Plasmodium (Plasmodium)</taxon>
    </lineage>
</organism>
<dbReference type="InterPro" id="IPR037197">
    <property type="entry name" value="WWE_dom_sf"/>
</dbReference>
<dbReference type="PROSITE" id="PS50126">
    <property type="entry name" value="S1"/>
    <property type="match status" value="2"/>
</dbReference>
<accession>A0A1Y1JLW6</accession>
<feature type="coiled-coil region" evidence="1">
    <location>
        <begin position="94"/>
        <end position="121"/>
    </location>
</feature>
<feature type="domain" description="S1 motif" evidence="4">
    <location>
        <begin position="662"/>
        <end position="728"/>
    </location>
</feature>
<feature type="region of interest" description="Disordered" evidence="2">
    <location>
        <begin position="1020"/>
        <end position="1083"/>
    </location>
</feature>
<dbReference type="InterPro" id="IPR012340">
    <property type="entry name" value="NA-bd_OB-fold"/>
</dbReference>
<reference evidence="7" key="1">
    <citation type="submission" date="2017-04" db="EMBL/GenBank/DDBJ databases">
        <title>Plasmodium gonderi genome.</title>
        <authorList>
            <person name="Arisue N."/>
            <person name="Honma H."/>
            <person name="Kawai S."/>
            <person name="Tougan T."/>
            <person name="Tanabe K."/>
            <person name="Horii T."/>
        </authorList>
    </citation>
    <scope>NUCLEOTIDE SEQUENCE [LARGE SCALE GENOMIC DNA]</scope>
    <source>
        <strain evidence="7">ATCC 30045</strain>
    </source>
</reference>
<evidence type="ECO:0000313" key="7">
    <source>
        <dbReference type="Proteomes" id="UP000195521"/>
    </source>
</evidence>
<dbReference type="InterPro" id="IPR003029">
    <property type="entry name" value="S1_domain"/>
</dbReference>
<dbReference type="PANTHER" id="PTHR10724">
    <property type="entry name" value="30S RIBOSOMAL PROTEIN S1"/>
    <property type="match status" value="1"/>
</dbReference>
<evidence type="ECO:0008006" key="8">
    <source>
        <dbReference type="Google" id="ProtNLM"/>
    </source>
</evidence>
<evidence type="ECO:0000259" key="4">
    <source>
        <dbReference type="PROSITE" id="PS50126"/>
    </source>
</evidence>
<name>A0A1Y1JLW6_PLAGO</name>
<dbReference type="PROSITE" id="PS50918">
    <property type="entry name" value="WWE"/>
    <property type="match status" value="1"/>
</dbReference>
<dbReference type="SUPFAM" id="SSF50249">
    <property type="entry name" value="Nucleic acid-binding proteins"/>
    <property type="match status" value="2"/>
</dbReference>
<feature type="compositionally biased region" description="Polar residues" evidence="2">
    <location>
        <begin position="509"/>
        <end position="541"/>
    </location>
</feature>
<dbReference type="Gene3D" id="2.40.50.140">
    <property type="entry name" value="Nucleic acid-binding proteins"/>
    <property type="match status" value="2"/>
</dbReference>
<comment type="caution">
    <text evidence="6">The sequence shown here is derived from an EMBL/GenBank/DDBJ whole genome shotgun (WGS) entry which is preliminary data.</text>
</comment>
<dbReference type="OrthoDB" id="412781at2759"/>
<keyword evidence="3" id="KW-0732">Signal</keyword>
<evidence type="ECO:0000256" key="3">
    <source>
        <dbReference type="SAM" id="SignalP"/>
    </source>
</evidence>
<feature type="compositionally biased region" description="Basic residues" evidence="2">
    <location>
        <begin position="482"/>
        <end position="494"/>
    </location>
</feature>
<evidence type="ECO:0000259" key="5">
    <source>
        <dbReference type="PROSITE" id="PS50918"/>
    </source>
</evidence>
<gene>
    <name evidence="6" type="ORF">PGO_142760</name>
</gene>
<dbReference type="AlphaFoldDB" id="A0A1Y1JLW6"/>
<protein>
    <recommendedName>
        <fullName evidence="8">RNA-binding protein</fullName>
    </recommendedName>
</protein>
<dbReference type="PANTHER" id="PTHR10724:SF10">
    <property type="entry name" value="S1 RNA-BINDING DOMAIN-CONTAINING PROTEIN 1"/>
    <property type="match status" value="1"/>
</dbReference>
<evidence type="ECO:0000313" key="6">
    <source>
        <dbReference type="EMBL" id="GAW83479.1"/>
    </source>
</evidence>
<dbReference type="EMBL" id="BDQF01000015">
    <property type="protein sequence ID" value="GAW83479.1"/>
    <property type="molecule type" value="Genomic_DNA"/>
</dbReference>
<dbReference type="SMART" id="SM00316">
    <property type="entry name" value="S1"/>
    <property type="match status" value="3"/>
</dbReference>
<feature type="domain" description="S1 motif" evidence="4">
    <location>
        <begin position="829"/>
        <end position="897"/>
    </location>
</feature>
<proteinExistence type="predicted"/>
<feature type="signal peptide" evidence="3">
    <location>
        <begin position="1"/>
        <end position="19"/>
    </location>
</feature>
<feature type="compositionally biased region" description="Basic and acidic residues" evidence="2">
    <location>
        <begin position="1052"/>
        <end position="1066"/>
    </location>
</feature>
<dbReference type="InterPro" id="IPR050437">
    <property type="entry name" value="Ribos_protein_bS1-like"/>
</dbReference>
<keyword evidence="1" id="KW-0175">Coiled coil</keyword>
<feature type="compositionally biased region" description="Basic and acidic residues" evidence="2">
    <location>
        <begin position="341"/>
        <end position="351"/>
    </location>
</feature>
<feature type="compositionally biased region" description="Polar residues" evidence="2">
    <location>
        <begin position="963"/>
        <end position="982"/>
    </location>
</feature>